<evidence type="ECO:0000256" key="2">
    <source>
        <dbReference type="ARBA" id="ARBA00022729"/>
    </source>
</evidence>
<dbReference type="PANTHER" id="PTHR43248:SF29">
    <property type="entry name" value="TRIPEPTIDYL AMINOPEPTIDASE"/>
    <property type="match status" value="1"/>
</dbReference>
<keyword evidence="3" id="KW-0378">Hydrolase</keyword>
<dbReference type="OrthoDB" id="4006962at2"/>
<dbReference type="AlphaFoldDB" id="I0L691"/>
<dbReference type="EMBL" id="CAIE01000034">
    <property type="protein sequence ID" value="CCH19338.1"/>
    <property type="molecule type" value="Genomic_DNA"/>
</dbReference>
<proteinExistence type="inferred from homology"/>
<organism evidence="5 6">
    <name type="scientific">Micromonospora lupini str. Lupac 08</name>
    <dbReference type="NCBI Taxonomy" id="1150864"/>
    <lineage>
        <taxon>Bacteria</taxon>
        <taxon>Bacillati</taxon>
        <taxon>Actinomycetota</taxon>
        <taxon>Actinomycetes</taxon>
        <taxon>Micromonosporales</taxon>
        <taxon>Micromonosporaceae</taxon>
        <taxon>Micromonospora</taxon>
    </lineage>
</organism>
<sequence length="522" mass="56011">MLTTKRTTSWHPSGVDRRRRRLLRNLGAVVAVLVALSLTAPPSLAGATPGAAGGIGSAVADATGGWNGRIDWQACPERPDDPGTRCGTLRLPVDWARPGGATFPLALARRTATDPAARIGVLVFNPGGPGLSGVDTVLTATSQLGPDVLRRFDLVGFDPRGTVRSAPVRCSSALLARHPSLTPTNAAEFDGLRTYNRQLRDDCRAHSGPLFDHIDSASVARDTDAVRAALGERQLSFYQWSYGTLIGQSYAELFPDRVRALAMDSVMDHSQGVGTFFRSGAASNEALFHEFVTWCERTSSCALHGRDVPALFDGLMRRADAGTLVDASTGARLTWFELGFATFVNFFDSTWADLATMLLALERGEPASLASPMVPVDTNQALTEYALPAFCQDWSLPVDGFADWKRYLELSRAAAPHLRASPLTVRFAAICLGWTAVNPQHRLRVETTAPVLVLNGRYDPATPYDGALRVVSQLGGRGALVTYEGSGHASYPRTACTRTYVERYLTERAVPPAGASCPAAPA</sequence>
<dbReference type="InterPro" id="IPR013595">
    <property type="entry name" value="Pept_S33_TAP-like_C"/>
</dbReference>
<gene>
    <name evidence="5" type="ORF">MILUP08_30054</name>
</gene>
<feature type="domain" description="Peptidase S33 tripeptidyl aminopeptidase-like C-terminal" evidence="4">
    <location>
        <begin position="430"/>
        <end position="517"/>
    </location>
</feature>
<keyword evidence="6" id="KW-1185">Reference proteome</keyword>
<dbReference type="Pfam" id="PF08386">
    <property type="entry name" value="Abhydrolase_4"/>
    <property type="match status" value="1"/>
</dbReference>
<evidence type="ECO:0000313" key="5">
    <source>
        <dbReference type="EMBL" id="CCH19338.1"/>
    </source>
</evidence>
<dbReference type="eggNOG" id="COG0596">
    <property type="taxonomic scope" value="Bacteria"/>
</dbReference>
<evidence type="ECO:0000313" key="6">
    <source>
        <dbReference type="Proteomes" id="UP000003448"/>
    </source>
</evidence>
<dbReference type="Gene3D" id="3.40.50.1820">
    <property type="entry name" value="alpha/beta hydrolase"/>
    <property type="match status" value="1"/>
</dbReference>
<dbReference type="GO" id="GO:0016787">
    <property type="term" value="F:hydrolase activity"/>
    <property type="evidence" value="ECO:0007669"/>
    <property type="project" value="UniProtKB-KW"/>
</dbReference>
<dbReference type="SUPFAM" id="SSF53474">
    <property type="entry name" value="alpha/beta-Hydrolases"/>
    <property type="match status" value="1"/>
</dbReference>
<protein>
    <submittedName>
        <fullName evidence="5">Proteinase</fullName>
    </submittedName>
</protein>
<evidence type="ECO:0000259" key="4">
    <source>
        <dbReference type="Pfam" id="PF08386"/>
    </source>
</evidence>
<dbReference type="Proteomes" id="UP000003448">
    <property type="component" value="Unassembled WGS sequence"/>
</dbReference>
<accession>I0L691</accession>
<dbReference type="PROSITE" id="PS51318">
    <property type="entry name" value="TAT"/>
    <property type="match status" value="1"/>
</dbReference>
<reference evidence="6" key="1">
    <citation type="journal article" date="2012" name="J. Bacteriol.">
        <title>Genome Sequence of Micromonospora lupini Lupac 08, Isolated from Root Nodules of Lupinus angustifolius.</title>
        <authorList>
            <person name="Alonso-Vega P."/>
            <person name="Normand P."/>
            <person name="Bacigalupe R."/>
            <person name="Pujic P."/>
            <person name="Lajus A."/>
            <person name="Vallenet D."/>
            <person name="Carro L."/>
            <person name="Coll P."/>
            <person name="Trujillo M.E."/>
        </authorList>
    </citation>
    <scope>NUCLEOTIDE SEQUENCE [LARGE SCALE GENOMIC DNA]</scope>
    <source>
        <strain evidence="6">Lupac 08</strain>
    </source>
</reference>
<comment type="caution">
    <text evidence="5">The sequence shown here is derived from an EMBL/GenBank/DDBJ whole genome shotgun (WGS) entry which is preliminary data.</text>
</comment>
<dbReference type="InterPro" id="IPR006311">
    <property type="entry name" value="TAT_signal"/>
</dbReference>
<dbReference type="PANTHER" id="PTHR43248">
    <property type="entry name" value="2-SUCCINYL-6-HYDROXY-2,4-CYCLOHEXADIENE-1-CARBOXYLATE SYNTHASE"/>
    <property type="match status" value="1"/>
</dbReference>
<evidence type="ECO:0000256" key="1">
    <source>
        <dbReference type="ARBA" id="ARBA00010088"/>
    </source>
</evidence>
<name>I0L691_9ACTN</name>
<comment type="similarity">
    <text evidence="1">Belongs to the peptidase S33 family.</text>
</comment>
<keyword evidence="2" id="KW-0732">Signal</keyword>
<dbReference type="InterPro" id="IPR051601">
    <property type="entry name" value="Serine_prot/Carboxylest_S33"/>
</dbReference>
<evidence type="ECO:0000256" key="3">
    <source>
        <dbReference type="ARBA" id="ARBA00022801"/>
    </source>
</evidence>
<dbReference type="InterPro" id="IPR029058">
    <property type="entry name" value="AB_hydrolase_fold"/>
</dbReference>
<dbReference type="STRING" id="1150864.MILUP08_30054"/>
<dbReference type="RefSeq" id="WP_007453573.1">
    <property type="nucleotide sequence ID" value="NZ_HF570107.1"/>
</dbReference>